<accession>A0A8T0NRZ4</accession>
<dbReference type="EMBL" id="CM029053">
    <property type="protein sequence ID" value="KAG2551019.1"/>
    <property type="molecule type" value="Genomic_DNA"/>
</dbReference>
<evidence type="ECO:0000313" key="2">
    <source>
        <dbReference type="EMBL" id="KAG2551019.1"/>
    </source>
</evidence>
<name>A0A8T0NRZ4_PANVG</name>
<proteinExistence type="predicted"/>
<dbReference type="AlphaFoldDB" id="A0A8T0NRZ4"/>
<evidence type="ECO:0000256" key="1">
    <source>
        <dbReference type="SAM" id="MobiDB-lite"/>
    </source>
</evidence>
<sequence>MCTDGMDGGRRFFKCPHAWVMLGCFISLFIETSYMKFVLQSSDAPENCGFTRWVDPAPIDSVQEFIEYLQIKIFDLECKVNHYEEVSEGNKDGEDDDNSNAAASQDEPCTNPYCNCPCHKNKGPGPPAPPPAQPAMGGYCGEGSTQFATWGYGY</sequence>
<dbReference type="Proteomes" id="UP000823388">
    <property type="component" value="Chromosome 9K"/>
</dbReference>
<feature type="region of interest" description="Disordered" evidence="1">
    <location>
        <begin position="87"/>
        <end position="109"/>
    </location>
</feature>
<reference evidence="2" key="1">
    <citation type="submission" date="2020-05" db="EMBL/GenBank/DDBJ databases">
        <title>WGS assembly of Panicum virgatum.</title>
        <authorList>
            <person name="Lovell J.T."/>
            <person name="Jenkins J."/>
            <person name="Shu S."/>
            <person name="Juenger T.E."/>
            <person name="Schmutz J."/>
        </authorList>
    </citation>
    <scope>NUCLEOTIDE SEQUENCE</scope>
    <source>
        <strain evidence="2">AP13</strain>
    </source>
</reference>
<protein>
    <submittedName>
        <fullName evidence="2">Uncharacterized protein</fullName>
    </submittedName>
</protein>
<keyword evidence="3" id="KW-1185">Reference proteome</keyword>
<evidence type="ECO:0000313" key="3">
    <source>
        <dbReference type="Proteomes" id="UP000823388"/>
    </source>
</evidence>
<organism evidence="2 3">
    <name type="scientific">Panicum virgatum</name>
    <name type="common">Blackwell switchgrass</name>
    <dbReference type="NCBI Taxonomy" id="38727"/>
    <lineage>
        <taxon>Eukaryota</taxon>
        <taxon>Viridiplantae</taxon>
        <taxon>Streptophyta</taxon>
        <taxon>Embryophyta</taxon>
        <taxon>Tracheophyta</taxon>
        <taxon>Spermatophyta</taxon>
        <taxon>Magnoliopsida</taxon>
        <taxon>Liliopsida</taxon>
        <taxon>Poales</taxon>
        <taxon>Poaceae</taxon>
        <taxon>PACMAD clade</taxon>
        <taxon>Panicoideae</taxon>
        <taxon>Panicodae</taxon>
        <taxon>Paniceae</taxon>
        <taxon>Panicinae</taxon>
        <taxon>Panicum</taxon>
        <taxon>Panicum sect. Hiantes</taxon>
    </lineage>
</organism>
<comment type="caution">
    <text evidence="2">The sequence shown here is derived from an EMBL/GenBank/DDBJ whole genome shotgun (WGS) entry which is preliminary data.</text>
</comment>
<gene>
    <name evidence="2" type="ORF">PVAP13_9KG367555</name>
</gene>